<keyword evidence="2" id="KW-1185">Reference proteome</keyword>
<sequence length="333" mass="36706">MRRIATEAGIVPALLERKFAYWNYDELEFHLEGAEWGHDIPVEAGYHLFSSARQVLRSAATTSRAPKAVIDAGYSRVGESLVAQCVFGQTREGSYVLPLFVPLGTLATRKNGIENRELKQDEDVFGDVKSFADGFEPAGRLTTRTMAESMALIYEAIVQTDRVPGSSKVEELVEAGVSKELVKALANVISPRQVDVFDASFIWSESLDTETPRGPARIVIPKSSADVLAKSCERFIKARSEGPEFLTGTIVEMRDEPIVSWGTATLETTRRGRPSEISFTVDEKLLPAAHAWFESHEKINVSGVVRKVRNRLHIDSPDSISSIGQAPLPFEAL</sequence>
<organism evidence="1 2">
    <name type="scientific">Galactobacter valiniphilus</name>
    <dbReference type="NCBI Taxonomy" id="2676122"/>
    <lineage>
        <taxon>Bacteria</taxon>
        <taxon>Bacillati</taxon>
        <taxon>Actinomycetota</taxon>
        <taxon>Actinomycetes</taxon>
        <taxon>Micrococcales</taxon>
        <taxon>Micrococcaceae</taxon>
        <taxon>Galactobacter</taxon>
    </lineage>
</organism>
<evidence type="ECO:0000313" key="1">
    <source>
        <dbReference type="EMBL" id="RII40941.1"/>
    </source>
</evidence>
<dbReference type="EMBL" id="QQXK01000045">
    <property type="protein sequence ID" value="RII40941.1"/>
    <property type="molecule type" value="Genomic_DNA"/>
</dbReference>
<proteinExistence type="predicted"/>
<evidence type="ECO:0000313" key="2">
    <source>
        <dbReference type="Proteomes" id="UP000265419"/>
    </source>
</evidence>
<name>A0A399J691_9MICC</name>
<reference evidence="1 2" key="1">
    <citation type="submission" date="2018-07" db="EMBL/GenBank/DDBJ databases">
        <title>Arthrobacter sp. nov., isolated from raw cow's milk with high bacterial count.</title>
        <authorList>
            <person name="Hahne J."/>
            <person name="Isele D."/>
            <person name="Lipski A."/>
        </authorList>
    </citation>
    <scope>NUCLEOTIDE SEQUENCE [LARGE SCALE GENOMIC DNA]</scope>
    <source>
        <strain evidence="1 2">JZ R-35</strain>
    </source>
</reference>
<comment type="caution">
    <text evidence="1">The sequence shown here is derived from an EMBL/GenBank/DDBJ whole genome shotgun (WGS) entry which is preliminary data.</text>
</comment>
<accession>A0A399J691</accession>
<dbReference type="Proteomes" id="UP000265419">
    <property type="component" value="Unassembled WGS sequence"/>
</dbReference>
<protein>
    <submittedName>
        <fullName evidence="1">Uncharacterized protein</fullName>
    </submittedName>
</protein>
<gene>
    <name evidence="1" type="ORF">DWB68_15190</name>
</gene>
<dbReference type="AlphaFoldDB" id="A0A399J691"/>